<gene>
    <name evidence="12" type="ORF">Nans01_32450</name>
</gene>
<evidence type="ECO:0000256" key="1">
    <source>
        <dbReference type="ARBA" id="ARBA00000085"/>
    </source>
</evidence>
<sequence length="421" mass="45750">MVWRWMQRTAAPWKWGRTHRYRVADVCWAIGFFPFVMLGMAGGFGSTLGNGILTFSLFAGDSGSVLPRLLVVTYALILLLVLPTAVAVTIMLRRSRPIWLLALSLALLLLFGNFVPLSIAIYSYAVWSADRFRLVSWAIAYFLALVVVYWEQPFGTTLFTVSFSLVLPLVLGLWVGTRRQLVDNLRDRAARLEREQNLKAETAIAAERTRIAREMHDVVAHRVSLMVLHAGGLEVSAGDDATVRTAGLIRTTGREALAELREILGVLRDDQTAGAPTAPQPMLSDLAKLINDSRAAGVEVRWRTTGTPRPLAAQLERTAYRVVQEALTNVAKHAPNSPASLRLDYGSCDLEVVVVNDPPSTGAKESPPSSGYGLAGLRERVTLAGGTLAAGPHPDGAWQVRAVLPLVEAARAEGPSTGEQP</sequence>
<dbReference type="Proteomes" id="UP001165092">
    <property type="component" value="Unassembled WGS sequence"/>
</dbReference>
<evidence type="ECO:0000259" key="11">
    <source>
        <dbReference type="Pfam" id="PF07730"/>
    </source>
</evidence>
<organism evidence="12 13">
    <name type="scientific">Nocardiopsis ansamitocini</name>
    <dbReference type="NCBI Taxonomy" id="1670832"/>
    <lineage>
        <taxon>Bacteria</taxon>
        <taxon>Bacillati</taxon>
        <taxon>Actinomycetota</taxon>
        <taxon>Actinomycetes</taxon>
        <taxon>Streptosporangiales</taxon>
        <taxon>Nocardiopsidaceae</taxon>
        <taxon>Nocardiopsis</taxon>
    </lineage>
</organism>
<keyword evidence="13" id="KW-1185">Reference proteome</keyword>
<feature type="transmembrane region" description="Helical" evidence="10">
    <location>
        <begin position="65"/>
        <end position="92"/>
    </location>
</feature>
<reference evidence="12" key="1">
    <citation type="submission" date="2023-02" db="EMBL/GenBank/DDBJ databases">
        <title>Nocardiopsis ansamitocini NBRC 112285.</title>
        <authorList>
            <person name="Ichikawa N."/>
            <person name="Sato H."/>
            <person name="Tonouchi N."/>
        </authorList>
    </citation>
    <scope>NUCLEOTIDE SEQUENCE</scope>
    <source>
        <strain evidence="12">NBRC 112285</strain>
    </source>
</reference>
<feature type="transmembrane region" description="Helical" evidence="10">
    <location>
        <begin position="134"/>
        <end position="150"/>
    </location>
</feature>
<dbReference type="Pfam" id="PF07730">
    <property type="entry name" value="HisKA_3"/>
    <property type="match status" value="1"/>
</dbReference>
<dbReference type="InterPro" id="IPR036890">
    <property type="entry name" value="HATPase_C_sf"/>
</dbReference>
<keyword evidence="5" id="KW-0547">Nucleotide-binding</keyword>
<feature type="transmembrane region" description="Helical" evidence="10">
    <location>
        <begin position="21"/>
        <end position="45"/>
    </location>
</feature>
<keyword evidence="7" id="KW-0067">ATP-binding</keyword>
<dbReference type="Gene3D" id="1.20.5.1930">
    <property type="match status" value="1"/>
</dbReference>
<dbReference type="GO" id="GO:0046983">
    <property type="term" value="F:protein dimerization activity"/>
    <property type="evidence" value="ECO:0007669"/>
    <property type="project" value="InterPro"/>
</dbReference>
<evidence type="ECO:0000256" key="6">
    <source>
        <dbReference type="ARBA" id="ARBA00022777"/>
    </source>
</evidence>
<evidence type="ECO:0000256" key="4">
    <source>
        <dbReference type="ARBA" id="ARBA00022679"/>
    </source>
</evidence>
<dbReference type="PANTHER" id="PTHR24421:SF10">
    <property type="entry name" value="NITRATE_NITRITE SENSOR PROTEIN NARQ"/>
    <property type="match status" value="1"/>
</dbReference>
<dbReference type="GO" id="GO:0005524">
    <property type="term" value="F:ATP binding"/>
    <property type="evidence" value="ECO:0007669"/>
    <property type="project" value="UniProtKB-KW"/>
</dbReference>
<keyword evidence="4" id="KW-0808">Transferase</keyword>
<evidence type="ECO:0000313" key="12">
    <source>
        <dbReference type="EMBL" id="GLU48894.1"/>
    </source>
</evidence>
<keyword evidence="6" id="KW-0418">Kinase</keyword>
<evidence type="ECO:0000256" key="10">
    <source>
        <dbReference type="SAM" id="Phobius"/>
    </source>
</evidence>
<keyword evidence="9" id="KW-0175">Coiled coil</keyword>
<dbReference type="InterPro" id="IPR050482">
    <property type="entry name" value="Sensor_HK_TwoCompSys"/>
</dbReference>
<dbReference type="CDD" id="cd16917">
    <property type="entry name" value="HATPase_UhpB-NarQ-NarX-like"/>
    <property type="match status" value="1"/>
</dbReference>
<keyword evidence="3" id="KW-0597">Phosphoprotein</keyword>
<dbReference type="PANTHER" id="PTHR24421">
    <property type="entry name" value="NITRATE/NITRITE SENSOR PROTEIN NARX-RELATED"/>
    <property type="match status" value="1"/>
</dbReference>
<keyword evidence="10" id="KW-0472">Membrane</keyword>
<feature type="coiled-coil region" evidence="9">
    <location>
        <begin position="175"/>
        <end position="202"/>
    </location>
</feature>
<name>A0A9W6P8A4_9ACTN</name>
<evidence type="ECO:0000256" key="3">
    <source>
        <dbReference type="ARBA" id="ARBA00022553"/>
    </source>
</evidence>
<feature type="domain" description="Signal transduction histidine kinase subgroup 3 dimerisation and phosphoacceptor" evidence="11">
    <location>
        <begin position="207"/>
        <end position="270"/>
    </location>
</feature>
<evidence type="ECO:0000313" key="13">
    <source>
        <dbReference type="Proteomes" id="UP001165092"/>
    </source>
</evidence>
<dbReference type="RefSeq" id="WP_285760361.1">
    <property type="nucleotide sequence ID" value="NZ_BSQG01000005.1"/>
</dbReference>
<dbReference type="EC" id="2.7.13.3" evidence="2"/>
<dbReference type="GO" id="GO:0000155">
    <property type="term" value="F:phosphorelay sensor kinase activity"/>
    <property type="evidence" value="ECO:0007669"/>
    <property type="project" value="InterPro"/>
</dbReference>
<evidence type="ECO:0000256" key="9">
    <source>
        <dbReference type="SAM" id="Coils"/>
    </source>
</evidence>
<feature type="transmembrane region" description="Helical" evidence="10">
    <location>
        <begin position="157"/>
        <end position="176"/>
    </location>
</feature>
<evidence type="ECO:0000256" key="5">
    <source>
        <dbReference type="ARBA" id="ARBA00022741"/>
    </source>
</evidence>
<evidence type="ECO:0000256" key="2">
    <source>
        <dbReference type="ARBA" id="ARBA00012438"/>
    </source>
</evidence>
<dbReference type="EMBL" id="BSQG01000005">
    <property type="protein sequence ID" value="GLU48894.1"/>
    <property type="molecule type" value="Genomic_DNA"/>
</dbReference>
<dbReference type="GO" id="GO:0016020">
    <property type="term" value="C:membrane"/>
    <property type="evidence" value="ECO:0007669"/>
    <property type="project" value="InterPro"/>
</dbReference>
<comment type="catalytic activity">
    <reaction evidence="1">
        <text>ATP + protein L-histidine = ADP + protein N-phospho-L-histidine.</text>
        <dbReference type="EC" id="2.7.13.3"/>
    </reaction>
</comment>
<dbReference type="SUPFAM" id="SSF55874">
    <property type="entry name" value="ATPase domain of HSP90 chaperone/DNA topoisomerase II/histidine kinase"/>
    <property type="match status" value="1"/>
</dbReference>
<dbReference type="InterPro" id="IPR011712">
    <property type="entry name" value="Sig_transdc_His_kin_sub3_dim/P"/>
</dbReference>
<protein>
    <recommendedName>
        <fullName evidence="2">histidine kinase</fullName>
        <ecNumber evidence="2">2.7.13.3</ecNumber>
    </recommendedName>
</protein>
<accession>A0A9W6P8A4</accession>
<keyword evidence="10" id="KW-1133">Transmembrane helix</keyword>
<dbReference type="AlphaFoldDB" id="A0A9W6P8A4"/>
<proteinExistence type="predicted"/>
<evidence type="ECO:0000256" key="7">
    <source>
        <dbReference type="ARBA" id="ARBA00022840"/>
    </source>
</evidence>
<keyword evidence="10" id="KW-0812">Transmembrane</keyword>
<feature type="transmembrane region" description="Helical" evidence="10">
    <location>
        <begin position="99"/>
        <end position="122"/>
    </location>
</feature>
<comment type="caution">
    <text evidence="12">The sequence shown here is derived from an EMBL/GenBank/DDBJ whole genome shotgun (WGS) entry which is preliminary data.</text>
</comment>
<keyword evidence="8" id="KW-0902">Two-component regulatory system</keyword>
<evidence type="ECO:0000256" key="8">
    <source>
        <dbReference type="ARBA" id="ARBA00023012"/>
    </source>
</evidence>
<dbReference type="Gene3D" id="3.30.565.10">
    <property type="entry name" value="Histidine kinase-like ATPase, C-terminal domain"/>
    <property type="match status" value="1"/>
</dbReference>